<reference evidence="1 2" key="1">
    <citation type="journal article" date="2023" name="ACS Omega">
        <title>Identification of the Neoaspergillic Acid Biosynthesis Gene Cluster by Establishing an In Vitro CRISPR-Ribonucleoprotein Genetic System in Aspergillus melleus.</title>
        <authorList>
            <person name="Yuan B."/>
            <person name="Grau M.F."/>
            <person name="Murata R.M."/>
            <person name="Torok T."/>
            <person name="Venkateswaran K."/>
            <person name="Stajich J.E."/>
            <person name="Wang C.C.C."/>
        </authorList>
    </citation>
    <scope>NUCLEOTIDE SEQUENCE [LARGE SCALE GENOMIC DNA]</scope>
    <source>
        <strain evidence="1 2">IMV 1140</strain>
    </source>
</reference>
<proteinExistence type="predicted"/>
<evidence type="ECO:0000313" key="1">
    <source>
        <dbReference type="EMBL" id="KAK1140312.1"/>
    </source>
</evidence>
<sequence>MTGLNPITSPAGFLSHCKDDRDHVAYLENDSNCEPVPFPIAIVGMSMRLPGGINCEKELWDLLINKRDGRCTVPEDRYNIEAFYDESRPGAIRTQHGYFLQQDISHVDAAFFGMSKIEAAKLDPQQRILLEVVWECMENAGQIPAQCRGKNIGCYVGVFGEDWLDLMSKDTQAIDRFRVVSAADFALSNRVSYEFDLRGPSITFRTGCSSALVGLHDACQALYAGECSSALVAGTNLIITPTTTTAMSETMALSPSGVSKTFDAAADGYGRGEAVNAIYIKPLDACLRDGDPVRAVIRSTAVNCDGKTPSITTPGSQAQEMLIRRAYQKARIADLAKTAFFECHGTGTIVGDTAETSVIAKVFGKDGIHIGAVKPNLGHSEGASGITSVIKSVLALEHRTIPPNIHFKDPNPNIPFQEAKLQVPVDPTPWPADRCERISVNSFGIGGTNAHLVLDSAYSVCGESAFRAASGDRAGPHLLLVSAKSTTSLDSGIKTINSYVEATPSAVADISYTLAFKREHMQHRAFAIAEKDGSISTFEKARAVCPQVCFVFTGQGAQWPGMEELLRTNDPNRFQEARFAQPLCTAIQLALVDFLHELGVLPSVALGHSSGEIAAAYASGAITAATAIKIAYFRGLAMESTKANGAMAAIGLGRTEVEQYMRDGVVVACENSPQSVTISGLKGTIDEVLQDIHANGDIFGRRLAVNVAYHSHHMEEAGELFESLLSGITFNKSMIPMVSTVTNETISDPGLLDSSYWRKNVESPVLFNTALQKILGSDEKAKVLLEIGPHSALSGPLRQIISHADAGGKCSYVPTLVRGKDQWRCLLATVGQLHTQGSPVNLLSLICRGMTLTDLAPYSWDHNESFWNESRLTKDWRLRQAPHHELLGSRALESSDLEPMWRNMLQLENVTWIMEHKIGGEIVFPAAGYVAMVGEAIQQISGTPEYSVKNMFMRNALVLKETNIQAVEIITSLRPAKLTDHLDSGWYDFTITAHHDGVWKKHCVGQIRAEPDGIEGEEGPIVPYTRKVPAKEWYEALENRGLEYGSRFRGLRDMTASSTSTEATAILQDASEMMTSRYALHPVVIDQCLQLLSVAGAQGIKRSMTRLCIPTAIESLYITTGRGPMSLKARYDAAGSTMTGDTLLIANEKPVLSLKRCLFFGISESALNDENGPSAATLTWKPHIDFIRPETLLPHVSNGADRGKLISELTKLFILETYHQTKSSSPTKEHLKNYHQWLSSQYEKIRDEDPGLLPEMRDKSAPDPQCRLPRLQELEKAIKDPLVKSLYTAAQEVMSNIQDILDDKINALEVIIESDAVRFMYEESSRLCRPESFLSLLSHSRPTLKVLEVGAGTGGATAVALDALFSTTTHRSRKYSRYSFTDISAGFFSQAKERFKSFPGLEYETLDISADPEEQGFVAGDYDLIIASNVVHATPKIPETLHNLHKLLAPGGWLFLTELCPTVPALNYIMGILPGWWSSEDSREMPMVSVAKWHQSLLDAGFTGVDIVRYDLDPPYNMNAYMISRRPRTAKTLVQDISFLHSGTISSWARNLEEVFLTKGVNVQWFTLDNLPSSVNDVVSLIELDSPFFNNVSNQEFHAFQNFVSRVKGQCLWLMRPVQLNDQDPDPRFALALGLMRAVRKEFAARFTTFELDQKDTGAAENVIQILQKVHTHRHESPVDNDHEFVRKDGAIQVGRFQYDYFQDLMARSEGLGPRSIDIGCFGMFDSLTWALDGRAKPLGKSDVEVDICFVGLNFRDIMISMGLMGDTSQIGLEAAGIVRNVGPGVRSIQVGDRVSIFGKGLMGTRKILPASFCLVIPDEMSLEDAAASPCVFSTAIYSLVNCGNLQKGQTILIHSACGGVGLAAIQLCQEIGAEIFATVGSQEKRKYLVETFNIAEDHIFDSRSISFEKDIMKKTGNRGVDLVLNSLSGELLHASWRCVAPMGKMIELGKRDFLGHGKLDMDVFGANRTFMGVDLLQLGEQNPTFMRNTMEQFKQYLDQGKLHPIRPVNVFNASDIAKAFRHMQTGKHIGKIVLEMPRDPSELPVSKVQGNGAIFRQDASYLLVGGLGGLGRAVARWMLEKGARHLVFMSRSGLESSKNRDFIQDLQSQGDCHITTLTGDVTNANDVARAVCGATRPLAGVMQLSMVLHDQTLDKMTYEEWTEVLAPKIQGTWNLHHAVEKQPLDFFILFGSISGVVGNGGQANYAAANTFLDAFVTYRHSKGLPASVLDLGFMGDVGFVFENFSKMLDRARLTSSEILQEGDLLRALEIQIIQGTPQLAIGMGTTRPPSEIENGGMLGQDARFLAWHNMLTGTAGGDTNQDNELKALVASIKRDPALLYSAATEVKITLEIGQMVATNMSYPTDMTEEELVEITIDSLMIIEIRSWFRRNVGIEVSIAEISNAGTVKGLGAITMKILRDRHEAGELENMKGAIVGMETKEVDEIALFKEDMALAQNLQPISAPVPCWHSESEGRVFLTGATGFLAAFFLSHLAGLSQVKEIACLVRAPDASTGMSRIKETLEHYGLTLDFESKLIVVPGDVADPTFKLGQEKFEYFAQWASVIFHLAARCTYTLPYSSHRDANIQGMFNMLRFANTKRLKPLHYSSSISACGASVYLGGGKLVPENERPDLDDMDSFVKQHLGYSQSKVVAESIAWNAISNGMPVTIYRLPLITGHSKTGTSNVEDALSRLMASSIRIGCYPTAPDARCQLIPVDFACSAMLRISLGSDRSHAYNLVMPDQNKTLSWDETLETVGQSTSPPLKRVPPSEWTNIFAMHAEQHLKVASSYIQERLQENLAFWQADNVGKTMYENTNCRRALADSPEVLELPSMPDLLRVYFAVWSKLAEQQR</sequence>
<organism evidence="1 2">
    <name type="scientific">Aspergillus melleus</name>
    <dbReference type="NCBI Taxonomy" id="138277"/>
    <lineage>
        <taxon>Eukaryota</taxon>
        <taxon>Fungi</taxon>
        <taxon>Dikarya</taxon>
        <taxon>Ascomycota</taxon>
        <taxon>Pezizomycotina</taxon>
        <taxon>Eurotiomycetes</taxon>
        <taxon>Eurotiomycetidae</taxon>
        <taxon>Eurotiales</taxon>
        <taxon>Aspergillaceae</taxon>
        <taxon>Aspergillus</taxon>
        <taxon>Aspergillus subgen. Circumdati</taxon>
    </lineage>
</organism>
<protein>
    <submittedName>
        <fullName evidence="1">Type I Iterative Polyketide synthase (PKS)</fullName>
    </submittedName>
</protein>
<evidence type="ECO:0000313" key="2">
    <source>
        <dbReference type="Proteomes" id="UP001177260"/>
    </source>
</evidence>
<dbReference type="Proteomes" id="UP001177260">
    <property type="component" value="Unassembled WGS sequence"/>
</dbReference>
<keyword evidence="2" id="KW-1185">Reference proteome</keyword>
<name>A0ACC3ARF7_9EURO</name>
<comment type="caution">
    <text evidence="1">The sequence shown here is derived from an EMBL/GenBank/DDBJ whole genome shotgun (WGS) entry which is preliminary data.</text>
</comment>
<accession>A0ACC3ARF7</accession>
<dbReference type="EMBL" id="JAOPJF010000086">
    <property type="protein sequence ID" value="KAK1140312.1"/>
    <property type="molecule type" value="Genomic_DNA"/>
</dbReference>
<gene>
    <name evidence="1" type="ORF">N8T08_010515</name>
</gene>